<organism evidence="2 3">
    <name type="scientific">Planococcus notacanthi</name>
    <dbReference type="NCBI Taxonomy" id="3035188"/>
    <lineage>
        <taxon>Bacteria</taxon>
        <taxon>Bacillati</taxon>
        <taxon>Bacillota</taxon>
        <taxon>Bacilli</taxon>
        <taxon>Bacillales</taxon>
        <taxon>Caryophanaceae</taxon>
        <taxon>Planococcus</taxon>
    </lineage>
</organism>
<proteinExistence type="predicted"/>
<sequence>MSELHADEMSPVKLEELNGLYGNMKKFYYKYRPDLEQLKDQEEAARMIGNLNMLAPYNQEEHIEAIQFLYYFLTEYCWPENLQAEAEMESLLQRAKKVMPREKRQRQKMRKWLRPIDAGEQPLA</sequence>
<reference evidence="2 3" key="1">
    <citation type="submission" date="2023-03" db="EMBL/GenBank/DDBJ databases">
        <authorList>
            <person name="Uniacke-Lowe S."/>
            <person name="Ross P."/>
            <person name="Hill C."/>
        </authorList>
    </citation>
    <scope>NUCLEOTIDE SEQUENCE [LARGE SCALE GENOMIC DNA]</scope>
    <source>
        <strain evidence="2 3">APC 4016</strain>
    </source>
</reference>
<dbReference type="RefSeq" id="WP_290215219.1">
    <property type="nucleotide sequence ID" value="NZ_JASDCQ010000004.1"/>
</dbReference>
<feature type="compositionally biased region" description="Basic residues" evidence="1">
    <location>
        <begin position="97"/>
        <end position="113"/>
    </location>
</feature>
<dbReference type="Proteomes" id="UP001225873">
    <property type="component" value="Unassembled WGS sequence"/>
</dbReference>
<keyword evidence="3" id="KW-1185">Reference proteome</keyword>
<protein>
    <submittedName>
        <fullName evidence="2">Uncharacterized protein</fullName>
    </submittedName>
</protein>
<evidence type="ECO:0000313" key="2">
    <source>
        <dbReference type="EMBL" id="MDN3428361.1"/>
    </source>
</evidence>
<accession>A0ABT7ZMI1</accession>
<feature type="region of interest" description="Disordered" evidence="1">
    <location>
        <begin position="97"/>
        <end position="124"/>
    </location>
</feature>
<evidence type="ECO:0000313" key="3">
    <source>
        <dbReference type="Proteomes" id="UP001225873"/>
    </source>
</evidence>
<comment type="caution">
    <text evidence="2">The sequence shown here is derived from an EMBL/GenBank/DDBJ whole genome shotgun (WGS) entry which is preliminary data.</text>
</comment>
<gene>
    <name evidence="2" type="ORF">QMA01_13735</name>
</gene>
<evidence type="ECO:0000256" key="1">
    <source>
        <dbReference type="SAM" id="MobiDB-lite"/>
    </source>
</evidence>
<name>A0ABT7ZMI1_9BACL</name>
<dbReference type="EMBL" id="JASDCQ010000004">
    <property type="protein sequence ID" value="MDN3428361.1"/>
    <property type="molecule type" value="Genomic_DNA"/>
</dbReference>